<dbReference type="CDD" id="cd03801">
    <property type="entry name" value="GT4_PimA-like"/>
    <property type="match status" value="1"/>
</dbReference>
<keyword evidence="2" id="KW-1185">Reference proteome</keyword>
<dbReference type="Proteomes" id="UP001139450">
    <property type="component" value="Unassembled WGS sequence"/>
</dbReference>
<dbReference type="AlphaFoldDB" id="A0A9X2BDH2"/>
<protein>
    <submittedName>
        <fullName evidence="1">Glycosyltransferase family 4 protein</fullName>
    </submittedName>
</protein>
<comment type="caution">
    <text evidence="1">The sequence shown here is derived from an EMBL/GenBank/DDBJ whole genome shotgun (WGS) entry which is preliminary data.</text>
</comment>
<dbReference type="PANTHER" id="PTHR12526:SF627">
    <property type="entry name" value="D-RHAMNOSYLTRANSFERASE WBPZ"/>
    <property type="match status" value="1"/>
</dbReference>
<reference evidence="1" key="1">
    <citation type="submission" date="2022-04" db="EMBL/GenBank/DDBJ databases">
        <title>Mucilaginibacter sp. RS28 isolated from freshwater.</title>
        <authorList>
            <person name="Ko S.-R."/>
        </authorList>
    </citation>
    <scope>NUCLEOTIDE SEQUENCE</scope>
    <source>
        <strain evidence="1">RS28</strain>
    </source>
</reference>
<dbReference type="PANTHER" id="PTHR12526">
    <property type="entry name" value="GLYCOSYLTRANSFERASE"/>
    <property type="match status" value="1"/>
</dbReference>
<dbReference type="Gene3D" id="3.40.50.2000">
    <property type="entry name" value="Glycogen Phosphorylase B"/>
    <property type="match status" value="1"/>
</dbReference>
<gene>
    <name evidence="1" type="ORF">MUY27_11490</name>
</gene>
<name>A0A9X2BDH2_9SPHI</name>
<evidence type="ECO:0000313" key="1">
    <source>
        <dbReference type="EMBL" id="MCJ8210333.1"/>
    </source>
</evidence>
<proteinExistence type="predicted"/>
<dbReference type="Pfam" id="PF13692">
    <property type="entry name" value="Glyco_trans_1_4"/>
    <property type="match status" value="1"/>
</dbReference>
<dbReference type="SUPFAM" id="SSF53756">
    <property type="entry name" value="UDP-Glycosyltransferase/glycogen phosphorylase"/>
    <property type="match status" value="1"/>
</dbReference>
<accession>A0A9X2BDH2</accession>
<evidence type="ECO:0000313" key="2">
    <source>
        <dbReference type="Proteomes" id="UP001139450"/>
    </source>
</evidence>
<organism evidence="1 2">
    <name type="scientific">Mucilaginibacter straminoryzae</name>
    <dbReference type="NCBI Taxonomy" id="2932774"/>
    <lineage>
        <taxon>Bacteria</taxon>
        <taxon>Pseudomonadati</taxon>
        <taxon>Bacteroidota</taxon>
        <taxon>Sphingobacteriia</taxon>
        <taxon>Sphingobacteriales</taxon>
        <taxon>Sphingobacteriaceae</taxon>
        <taxon>Mucilaginibacter</taxon>
    </lineage>
</organism>
<sequence length="336" mass="38788">MIFDTNSGGSMFANRRLKVFTWHIHGSYLFYLSQGNYDLYIPTKEDKPEGYYGKGETFHFGPNVHEVPAEEVRSQDFDVILFQSRKNFITDQYEILSAEQRELPKIYLEHDPPQEHPTLTHHIVDDPDMLLVHVTNFNELMWDNNRTPTRVIDHGVIVPQNVRYTGEKERGIVVINNIQRRGRRLGLDVFLKVREQVPLDLVGMGAEELGLGEVKHGQLPDFITKYRFFFNPIRYTSLGLAVCEAMMMGMPIVGLATTEMVTAIDNGVSGIVHTDMNYLIDQMHRLLADRTAAEQLGREAQKTAMERFNIQRFAKDWEDAFNYIVLKRKAPKIILN</sequence>
<dbReference type="RefSeq" id="WP_245130169.1">
    <property type="nucleotide sequence ID" value="NZ_JALJEJ010000004.1"/>
</dbReference>
<dbReference type="EMBL" id="JALJEJ010000004">
    <property type="protein sequence ID" value="MCJ8210333.1"/>
    <property type="molecule type" value="Genomic_DNA"/>
</dbReference>